<sequence>MKRTVNSVWFLNLAVADFLCCLSLPFHIAHLILHDNWPYGSFLCKVIPSAIIFNMFASVFLLTAISIDRCLLVMKPVWCQNRRTVRFAWVTCAIIWILAFVMCSPVFLYRETSVDKSGKTKCDYNYGDEEFYEYMYNGNDSDINYDFFGDKDLGDHATVEPTGTHDDTFLTYQLPDEHLDFQIAIHPSASTIISPPSFSLLHSVVPNDLDATAATNSSTVSFAHPDFKSSEPPDSPPDVDPFTMTDAIIPLELSDLPSGRFNDEMSSPENTMEDYSDYVPKSSLSVITLTITRTVFGFLLPFGIMAACYGLIAFKMHASQFKKPRGKTLQVIVVVVAALFVCWAPYHIVGILLLTVKTYTTLWKMLPLWDHLSIALAYVNSCINPVLYAFVGRDFREKACLSLKVILERALSEEVTYTTAYSRDRAKTSTDKDISSVL</sequence>
<keyword evidence="8 19" id="KW-1133">Transmembrane helix</keyword>
<dbReference type="FunFam" id="1.20.1070.10:FF:000269">
    <property type="entry name" value="C3a anaphylatoxin chemotactic receptor"/>
    <property type="match status" value="1"/>
</dbReference>
<evidence type="ECO:0000256" key="14">
    <source>
        <dbReference type="ARBA" id="ARBA00023224"/>
    </source>
</evidence>
<evidence type="ECO:0000313" key="22">
    <source>
        <dbReference type="Proteomes" id="UP000050525"/>
    </source>
</evidence>
<dbReference type="eggNOG" id="ENOG502R35Z">
    <property type="taxonomic scope" value="Eukaryota"/>
</dbReference>
<dbReference type="PROSITE" id="PS50262">
    <property type="entry name" value="G_PROTEIN_RECEP_F1_2"/>
    <property type="match status" value="1"/>
</dbReference>
<evidence type="ECO:0000259" key="20">
    <source>
        <dbReference type="PROSITE" id="PS50262"/>
    </source>
</evidence>
<keyword evidence="3" id="KW-1003">Cell membrane</keyword>
<dbReference type="GO" id="GO:0004930">
    <property type="term" value="F:G protein-coupled receptor activity"/>
    <property type="evidence" value="ECO:0007669"/>
    <property type="project" value="UniProtKB-KW"/>
</dbReference>
<dbReference type="GO" id="GO:0006954">
    <property type="term" value="P:inflammatory response"/>
    <property type="evidence" value="ECO:0007669"/>
    <property type="project" value="TreeGrafter"/>
</dbReference>
<dbReference type="GO" id="GO:0006935">
    <property type="term" value="P:chemotaxis"/>
    <property type="evidence" value="ECO:0007669"/>
    <property type="project" value="UniProtKB-KW"/>
</dbReference>
<dbReference type="PROSITE" id="PS00237">
    <property type="entry name" value="G_PROTEIN_RECEP_F1_1"/>
    <property type="match status" value="1"/>
</dbReference>
<comment type="subcellular location">
    <subcellularLocation>
        <location evidence="1">Cell membrane</location>
        <topology evidence="1">Multi-pass membrane protein</topology>
    </subcellularLocation>
</comment>
<keyword evidence="22" id="KW-1185">Reference proteome</keyword>
<evidence type="ECO:0000256" key="5">
    <source>
        <dbReference type="ARBA" id="ARBA00022553"/>
    </source>
</evidence>
<dbReference type="Proteomes" id="UP000050525">
    <property type="component" value="Unassembled WGS sequence"/>
</dbReference>
<evidence type="ECO:0000256" key="13">
    <source>
        <dbReference type="ARBA" id="ARBA00023180"/>
    </source>
</evidence>
<evidence type="ECO:0000256" key="19">
    <source>
        <dbReference type="SAM" id="Phobius"/>
    </source>
</evidence>
<keyword evidence="4" id="KW-0145">Chemotaxis</keyword>
<keyword evidence="13" id="KW-0325">Glycoprotein</keyword>
<keyword evidence="14 18" id="KW-0807">Transducer</keyword>
<keyword evidence="6" id="KW-0765">Sulfation</keyword>
<keyword evidence="9 18" id="KW-0297">G-protein coupled receptor</keyword>
<comment type="function">
    <text evidence="15">Receptor for the chemotactic and inflammatory peptide anaphylatoxin C3a. This receptor stimulates chemotaxis, granule enzyme release and superoxide anion production.</text>
</comment>
<dbReference type="InterPro" id="IPR002234">
    <property type="entry name" value="Anphylx_rcpt_C3a/C5a1-2"/>
</dbReference>
<comment type="similarity">
    <text evidence="16">Belongs to the chemokine-like receptor (CMKLR) family.</text>
</comment>
<comment type="subunit">
    <text evidence="17">Interacts with VGF-derived peptide TLQP-21.</text>
</comment>
<protein>
    <recommendedName>
        <fullName evidence="2">C3a anaphylatoxin chemotactic receptor</fullName>
    </recommendedName>
</protein>
<keyword evidence="7 18" id="KW-0812">Transmembrane</keyword>
<organism evidence="21 22">
    <name type="scientific">Alligator mississippiensis</name>
    <name type="common">American alligator</name>
    <dbReference type="NCBI Taxonomy" id="8496"/>
    <lineage>
        <taxon>Eukaryota</taxon>
        <taxon>Metazoa</taxon>
        <taxon>Chordata</taxon>
        <taxon>Craniata</taxon>
        <taxon>Vertebrata</taxon>
        <taxon>Euteleostomi</taxon>
        <taxon>Archelosauria</taxon>
        <taxon>Archosauria</taxon>
        <taxon>Crocodylia</taxon>
        <taxon>Alligatoridae</taxon>
        <taxon>Alligatorinae</taxon>
        <taxon>Alligator</taxon>
    </lineage>
</organism>
<name>A0A151P6H3_ALLMI</name>
<dbReference type="PRINTS" id="PR01104">
    <property type="entry name" value="ANPHYLATOXNR"/>
</dbReference>
<dbReference type="STRING" id="8496.A0A151P6H3"/>
<keyword evidence="12 18" id="KW-0675">Receptor</keyword>
<evidence type="ECO:0000256" key="6">
    <source>
        <dbReference type="ARBA" id="ARBA00022641"/>
    </source>
</evidence>
<feature type="transmembrane region" description="Helical" evidence="19">
    <location>
        <begin position="46"/>
        <end position="67"/>
    </location>
</feature>
<feature type="transmembrane region" description="Helical" evidence="19">
    <location>
        <begin position="328"/>
        <end position="352"/>
    </location>
</feature>
<evidence type="ECO:0000256" key="3">
    <source>
        <dbReference type="ARBA" id="ARBA00022475"/>
    </source>
</evidence>
<keyword evidence="10 19" id="KW-0472">Membrane</keyword>
<feature type="transmembrane region" description="Helical" evidence="19">
    <location>
        <begin position="87"/>
        <end position="109"/>
    </location>
</feature>
<dbReference type="GO" id="GO:0004876">
    <property type="term" value="F:complement component C3a receptor activity"/>
    <property type="evidence" value="ECO:0007669"/>
    <property type="project" value="InterPro"/>
</dbReference>
<dbReference type="Gene3D" id="1.20.1070.10">
    <property type="entry name" value="Rhodopsin 7-helix transmembrane proteins"/>
    <property type="match status" value="2"/>
</dbReference>
<dbReference type="InterPro" id="IPR017452">
    <property type="entry name" value="GPCR_Rhodpsn_7TM"/>
</dbReference>
<dbReference type="GO" id="GO:0007200">
    <property type="term" value="P:phospholipase C-activating G protein-coupled receptor signaling pathway"/>
    <property type="evidence" value="ECO:0007669"/>
    <property type="project" value="TreeGrafter"/>
</dbReference>
<dbReference type="InterPro" id="IPR000276">
    <property type="entry name" value="GPCR_Rhodpsn"/>
</dbReference>
<evidence type="ECO:0000256" key="2">
    <source>
        <dbReference type="ARBA" id="ARBA00022343"/>
    </source>
</evidence>
<dbReference type="SUPFAM" id="SSF81321">
    <property type="entry name" value="Family A G protein-coupled receptor-like"/>
    <property type="match status" value="1"/>
</dbReference>
<evidence type="ECO:0000256" key="17">
    <source>
        <dbReference type="ARBA" id="ARBA00025827"/>
    </source>
</evidence>
<proteinExistence type="inferred from homology"/>
<dbReference type="InterPro" id="IPR000826">
    <property type="entry name" value="Formyl_rcpt-rel"/>
</dbReference>
<comment type="similarity">
    <text evidence="18">Belongs to the G-protein coupled receptor 1 family.</text>
</comment>
<dbReference type="GO" id="GO:0005886">
    <property type="term" value="C:plasma membrane"/>
    <property type="evidence" value="ECO:0007669"/>
    <property type="project" value="UniProtKB-SubCell"/>
</dbReference>
<evidence type="ECO:0000256" key="15">
    <source>
        <dbReference type="ARBA" id="ARBA00025640"/>
    </source>
</evidence>
<reference evidence="21 22" key="1">
    <citation type="journal article" date="2012" name="Genome Biol.">
        <title>Sequencing three crocodilian genomes to illuminate the evolution of archosaurs and amniotes.</title>
        <authorList>
            <person name="St John J.A."/>
            <person name="Braun E.L."/>
            <person name="Isberg S.R."/>
            <person name="Miles L.G."/>
            <person name="Chong A.Y."/>
            <person name="Gongora J."/>
            <person name="Dalzell P."/>
            <person name="Moran C."/>
            <person name="Bed'hom B."/>
            <person name="Abzhanov A."/>
            <person name="Burgess S.C."/>
            <person name="Cooksey A.M."/>
            <person name="Castoe T.A."/>
            <person name="Crawford N.G."/>
            <person name="Densmore L.D."/>
            <person name="Drew J.C."/>
            <person name="Edwards S.V."/>
            <person name="Faircloth B.C."/>
            <person name="Fujita M.K."/>
            <person name="Greenwold M.J."/>
            <person name="Hoffmann F.G."/>
            <person name="Howard J.M."/>
            <person name="Iguchi T."/>
            <person name="Janes D.E."/>
            <person name="Khan S.Y."/>
            <person name="Kohno S."/>
            <person name="de Koning A.J."/>
            <person name="Lance S.L."/>
            <person name="McCarthy F.M."/>
            <person name="McCormack J.E."/>
            <person name="Merchant M.E."/>
            <person name="Peterson D.G."/>
            <person name="Pollock D.D."/>
            <person name="Pourmand N."/>
            <person name="Raney B.J."/>
            <person name="Roessler K.A."/>
            <person name="Sanford J.R."/>
            <person name="Sawyer R.H."/>
            <person name="Schmidt C.J."/>
            <person name="Triplett E.W."/>
            <person name="Tuberville T.D."/>
            <person name="Venegas-Anaya M."/>
            <person name="Howard J.T."/>
            <person name="Jarvis E.D."/>
            <person name="Guillette L.J.Jr."/>
            <person name="Glenn T.C."/>
            <person name="Green R.E."/>
            <person name="Ray D.A."/>
        </authorList>
    </citation>
    <scope>NUCLEOTIDE SEQUENCE [LARGE SCALE GENOMIC DNA]</scope>
    <source>
        <strain evidence="21">KSC_2009_1</strain>
    </source>
</reference>
<dbReference type="PANTHER" id="PTHR24225">
    <property type="entry name" value="CHEMOTACTIC RECEPTOR"/>
    <property type="match status" value="1"/>
</dbReference>
<dbReference type="Pfam" id="PF00001">
    <property type="entry name" value="7tm_1"/>
    <property type="match status" value="2"/>
</dbReference>
<evidence type="ECO:0000256" key="1">
    <source>
        <dbReference type="ARBA" id="ARBA00004651"/>
    </source>
</evidence>
<evidence type="ECO:0000256" key="11">
    <source>
        <dbReference type="ARBA" id="ARBA00023157"/>
    </source>
</evidence>
<dbReference type="PRINTS" id="PR01060">
    <property type="entry name" value="C3ANPHYLTXNR"/>
</dbReference>
<evidence type="ECO:0000313" key="21">
    <source>
        <dbReference type="EMBL" id="KYO44662.1"/>
    </source>
</evidence>
<dbReference type="GO" id="GO:0007204">
    <property type="term" value="P:positive regulation of cytosolic calcium ion concentration"/>
    <property type="evidence" value="ECO:0007669"/>
    <property type="project" value="TreeGrafter"/>
</dbReference>
<comment type="caution">
    <text evidence="21">The sequence shown here is derived from an EMBL/GenBank/DDBJ whole genome shotgun (WGS) entry which is preliminary data.</text>
</comment>
<evidence type="ECO:0000256" key="8">
    <source>
        <dbReference type="ARBA" id="ARBA00022989"/>
    </source>
</evidence>
<evidence type="ECO:0000256" key="12">
    <source>
        <dbReference type="ARBA" id="ARBA00023170"/>
    </source>
</evidence>
<dbReference type="EMBL" id="AKHW03000695">
    <property type="protein sequence ID" value="KYO44662.1"/>
    <property type="molecule type" value="Genomic_DNA"/>
</dbReference>
<keyword evidence="11" id="KW-1015">Disulfide bond</keyword>
<evidence type="ECO:0000256" key="10">
    <source>
        <dbReference type="ARBA" id="ARBA00023136"/>
    </source>
</evidence>
<evidence type="ECO:0000256" key="18">
    <source>
        <dbReference type="RuleBase" id="RU000688"/>
    </source>
</evidence>
<feature type="transmembrane region" description="Helical" evidence="19">
    <location>
        <begin position="372"/>
        <end position="391"/>
    </location>
</feature>
<evidence type="ECO:0000256" key="4">
    <source>
        <dbReference type="ARBA" id="ARBA00022500"/>
    </source>
</evidence>
<dbReference type="InterPro" id="IPR001644">
    <property type="entry name" value="Anaphtx_C3AR1"/>
</dbReference>
<dbReference type="PRINTS" id="PR00237">
    <property type="entry name" value="GPCRRHODOPSN"/>
</dbReference>
<dbReference type="AlphaFoldDB" id="A0A151P6H3"/>
<evidence type="ECO:0000256" key="9">
    <source>
        <dbReference type="ARBA" id="ARBA00023040"/>
    </source>
</evidence>
<accession>A0A151P6H3</accession>
<dbReference type="PANTHER" id="PTHR24225:SF28">
    <property type="entry name" value="C3A ANAPHYLATOXIN CHEMOTACTIC RECEPTOR"/>
    <property type="match status" value="1"/>
</dbReference>
<feature type="domain" description="G-protein coupled receptors family 1 profile" evidence="20">
    <location>
        <begin position="1"/>
        <end position="388"/>
    </location>
</feature>
<evidence type="ECO:0000256" key="7">
    <source>
        <dbReference type="ARBA" id="ARBA00022692"/>
    </source>
</evidence>
<evidence type="ECO:0000256" key="16">
    <source>
        <dbReference type="ARBA" id="ARBA00025736"/>
    </source>
</evidence>
<gene>
    <name evidence="21" type="primary">C3AR1</name>
    <name evidence="21" type="ORF">Y1Q_0010469</name>
</gene>
<feature type="transmembrane region" description="Helical" evidence="19">
    <location>
        <begin position="295"/>
        <end position="316"/>
    </location>
</feature>
<dbReference type="GO" id="GO:0004878">
    <property type="term" value="F:complement component C5a receptor activity"/>
    <property type="evidence" value="ECO:0007669"/>
    <property type="project" value="TreeGrafter"/>
</dbReference>
<feature type="transmembrane region" description="Helical" evidence="19">
    <location>
        <begin position="7"/>
        <end position="26"/>
    </location>
</feature>
<keyword evidence="5" id="KW-0597">Phosphoprotein</keyword>